<protein>
    <submittedName>
        <fullName evidence="2">Uncharacterized protein</fullName>
    </submittedName>
</protein>
<name>A0A5B7DEC2_PORTR</name>
<evidence type="ECO:0000313" key="3">
    <source>
        <dbReference type="Proteomes" id="UP000324222"/>
    </source>
</evidence>
<keyword evidence="3" id="KW-1185">Reference proteome</keyword>
<evidence type="ECO:0000313" key="2">
    <source>
        <dbReference type="EMBL" id="MPC19751.1"/>
    </source>
</evidence>
<organism evidence="2 3">
    <name type="scientific">Portunus trituberculatus</name>
    <name type="common">Swimming crab</name>
    <name type="synonym">Neptunus trituberculatus</name>
    <dbReference type="NCBI Taxonomy" id="210409"/>
    <lineage>
        <taxon>Eukaryota</taxon>
        <taxon>Metazoa</taxon>
        <taxon>Ecdysozoa</taxon>
        <taxon>Arthropoda</taxon>
        <taxon>Crustacea</taxon>
        <taxon>Multicrustacea</taxon>
        <taxon>Malacostraca</taxon>
        <taxon>Eumalacostraca</taxon>
        <taxon>Eucarida</taxon>
        <taxon>Decapoda</taxon>
        <taxon>Pleocyemata</taxon>
        <taxon>Brachyura</taxon>
        <taxon>Eubrachyura</taxon>
        <taxon>Portunoidea</taxon>
        <taxon>Portunidae</taxon>
        <taxon>Portuninae</taxon>
        <taxon>Portunus</taxon>
    </lineage>
</organism>
<dbReference type="AlphaFoldDB" id="A0A5B7DEC2"/>
<dbReference type="EMBL" id="VSRR010000800">
    <property type="protein sequence ID" value="MPC19751.1"/>
    <property type="molecule type" value="Genomic_DNA"/>
</dbReference>
<sequence>MVATRSRERDTTWAARRPKPLDGVEKGNVGQKRSVSPRGPQCRLAAEEGALLSTLPTATWHSRLPLRQAETFTCTEENLDHHHMLFKAKLRQGTTLISSRNLIKVK</sequence>
<gene>
    <name evidence="2" type="ORF">E2C01_012676</name>
</gene>
<feature type="compositionally biased region" description="Basic and acidic residues" evidence="1">
    <location>
        <begin position="1"/>
        <end position="11"/>
    </location>
</feature>
<proteinExistence type="predicted"/>
<feature type="region of interest" description="Disordered" evidence="1">
    <location>
        <begin position="1"/>
        <end position="40"/>
    </location>
</feature>
<dbReference type="Proteomes" id="UP000324222">
    <property type="component" value="Unassembled WGS sequence"/>
</dbReference>
<evidence type="ECO:0000256" key="1">
    <source>
        <dbReference type="SAM" id="MobiDB-lite"/>
    </source>
</evidence>
<accession>A0A5B7DEC2</accession>
<reference evidence="2 3" key="1">
    <citation type="submission" date="2019-05" db="EMBL/GenBank/DDBJ databases">
        <title>Another draft genome of Portunus trituberculatus and its Hox gene families provides insights of decapod evolution.</title>
        <authorList>
            <person name="Jeong J.-H."/>
            <person name="Song I."/>
            <person name="Kim S."/>
            <person name="Choi T."/>
            <person name="Kim D."/>
            <person name="Ryu S."/>
            <person name="Kim W."/>
        </authorList>
    </citation>
    <scope>NUCLEOTIDE SEQUENCE [LARGE SCALE GENOMIC DNA]</scope>
    <source>
        <tissue evidence="2">Muscle</tissue>
    </source>
</reference>
<comment type="caution">
    <text evidence="2">The sequence shown here is derived from an EMBL/GenBank/DDBJ whole genome shotgun (WGS) entry which is preliminary data.</text>
</comment>